<name>A0A6G7XGU0_9MICO</name>
<keyword evidence="4" id="KW-1185">Reference proteome</keyword>
<feature type="region of interest" description="Disordered" evidence="1">
    <location>
        <begin position="151"/>
        <end position="201"/>
    </location>
</feature>
<gene>
    <name evidence="3" type="ORF">G7068_11630</name>
</gene>
<keyword evidence="2" id="KW-0472">Membrane</keyword>
<reference evidence="3 4" key="1">
    <citation type="submission" date="2020-03" db="EMBL/GenBank/DDBJ databases">
        <title>Leucobacter sp. nov., isolated from beetles.</title>
        <authorList>
            <person name="Hyun D.-W."/>
            <person name="Bae J.-W."/>
        </authorList>
    </citation>
    <scope>NUCLEOTIDE SEQUENCE [LARGE SCALE GENOMIC DNA]</scope>
    <source>
        <strain evidence="3 4">HDW9C</strain>
    </source>
</reference>
<proteinExistence type="predicted"/>
<dbReference type="RefSeq" id="WP_166292105.1">
    <property type="nucleotide sequence ID" value="NZ_CP049863.1"/>
</dbReference>
<organism evidence="3 4">
    <name type="scientific">Leucobacter viscericola</name>
    <dbReference type="NCBI Taxonomy" id="2714935"/>
    <lineage>
        <taxon>Bacteria</taxon>
        <taxon>Bacillati</taxon>
        <taxon>Actinomycetota</taxon>
        <taxon>Actinomycetes</taxon>
        <taxon>Micrococcales</taxon>
        <taxon>Microbacteriaceae</taxon>
        <taxon>Leucobacter</taxon>
    </lineage>
</organism>
<feature type="transmembrane region" description="Helical" evidence="2">
    <location>
        <begin position="211"/>
        <end position="229"/>
    </location>
</feature>
<dbReference type="EMBL" id="CP049863">
    <property type="protein sequence ID" value="QIK63763.1"/>
    <property type="molecule type" value="Genomic_DNA"/>
</dbReference>
<dbReference type="AlphaFoldDB" id="A0A6G7XGU0"/>
<keyword evidence="2" id="KW-1133">Transmembrane helix</keyword>
<evidence type="ECO:0000313" key="3">
    <source>
        <dbReference type="EMBL" id="QIK63763.1"/>
    </source>
</evidence>
<evidence type="ECO:0000256" key="2">
    <source>
        <dbReference type="SAM" id="Phobius"/>
    </source>
</evidence>
<accession>A0A6G7XGU0</accession>
<protein>
    <submittedName>
        <fullName evidence="3">Uncharacterized protein</fullName>
    </submittedName>
</protein>
<evidence type="ECO:0000313" key="4">
    <source>
        <dbReference type="Proteomes" id="UP000502677"/>
    </source>
</evidence>
<sequence>MDTEHQITPLISLYWSKLPGAICQNITTVTDPNGTQQVSFMAADGEWQGRYLGDDSNGGIVDWAQQSFAGVTIPDPPAPAPLEVTPATPTLKPANACGVEPTVTVPETDGVEYAQQRSSNTITITAQAAEDHVIAQGSETEWSFDVTAEACEEETAPPGPTERPTDPTAQPTERPTEPESASPSPAVNPASTASASPAQLTTTGSAGVESWIGLAAALLVAAAAAGVLGRRARS</sequence>
<feature type="compositionally biased region" description="Low complexity" evidence="1">
    <location>
        <begin position="178"/>
        <end position="201"/>
    </location>
</feature>
<evidence type="ECO:0000256" key="1">
    <source>
        <dbReference type="SAM" id="MobiDB-lite"/>
    </source>
</evidence>
<dbReference type="KEGG" id="lvi:G7068_11630"/>
<keyword evidence="2" id="KW-0812">Transmembrane</keyword>
<dbReference type="Proteomes" id="UP000502677">
    <property type="component" value="Chromosome"/>
</dbReference>